<gene>
    <name evidence="16" type="ORF">METZ01_LOCUS59990</name>
</gene>
<sequence length="369" mass="37667">VPIVSVDVPSGVSGETGCMIGATIKATMTVTFGAPKIPLVMMPAALMAGEVVVVDIGVPQAIIDDVPGERLESITHEQASAWVETRRDDIHKGECGRVVIVAGSVGKAGAAQLAALGALRSGAGLVTVATPRSCLGVVAGFMPEYMTLGLDETTDGMVAETAVDAVLGYDCDVLAVGPGLGLGSSVRRFVQELVKRATVPLVLDADALNAFDGELDGLAGRDGREVVITPHPGEMARLAGTTTDHVRTRRLESARALATTRCLYVVLKGEHTVVVSPEGRVLVNLTGNPGMATGGTGDVLTGVVAAWLAQMGIAEVACGLGVYLHGAAGDRAAEMHGEVAMIASDLADCLGPALLDLSRSVEEDGASRG</sequence>
<keyword evidence="9" id="KW-0456">Lyase</keyword>
<evidence type="ECO:0000256" key="3">
    <source>
        <dbReference type="ARBA" id="ARBA00009524"/>
    </source>
</evidence>
<evidence type="ECO:0000313" key="16">
    <source>
        <dbReference type="EMBL" id="SVA07136.1"/>
    </source>
</evidence>
<feature type="domain" description="YjeF N-terminal" evidence="15">
    <location>
        <begin position="1"/>
        <end position="64"/>
    </location>
</feature>
<evidence type="ECO:0000256" key="6">
    <source>
        <dbReference type="ARBA" id="ARBA00022840"/>
    </source>
</evidence>
<comment type="catalytic activity">
    <reaction evidence="13">
        <text>(6S)-NADPHX + ADP = AMP + phosphate + NADPH + H(+)</text>
        <dbReference type="Rhea" id="RHEA:32235"/>
        <dbReference type="ChEBI" id="CHEBI:15378"/>
        <dbReference type="ChEBI" id="CHEBI:43474"/>
        <dbReference type="ChEBI" id="CHEBI:57783"/>
        <dbReference type="ChEBI" id="CHEBI:64076"/>
        <dbReference type="ChEBI" id="CHEBI:456215"/>
        <dbReference type="ChEBI" id="CHEBI:456216"/>
        <dbReference type="EC" id="4.2.1.136"/>
    </reaction>
</comment>
<evidence type="ECO:0000256" key="2">
    <source>
        <dbReference type="ARBA" id="ARBA00006001"/>
    </source>
</evidence>
<comment type="function">
    <text evidence="10">Bifunctional enzyme that catalyzes the epimerization of the S- and R-forms of NAD(P)HX and the dehydration of the S-form of NAD(P)HX at the expense of ADP, which is converted to AMP. This allows the repair of both epimers of NAD(P)HX, a damaged form of NAD(P)H that is a result of enzymatic or heat-dependent hydration.</text>
</comment>
<dbReference type="InterPro" id="IPR017953">
    <property type="entry name" value="Carbohydrate_kinase_pred_CS"/>
</dbReference>
<proteinExistence type="inferred from homology"/>
<comment type="similarity">
    <text evidence="2">In the N-terminal section; belongs to the NnrE/AIBP family.</text>
</comment>
<protein>
    <recommendedName>
        <fullName evidence="4">ADP-dependent NAD(P)H-hydrate dehydratase</fullName>
        <ecNumber evidence="4">4.2.1.136</ecNumber>
    </recommendedName>
    <alternativeName>
        <fullName evidence="11">Nicotinamide nucleotide repair protein</fullName>
    </alternativeName>
</protein>
<evidence type="ECO:0000259" key="14">
    <source>
        <dbReference type="PROSITE" id="PS51383"/>
    </source>
</evidence>
<dbReference type="GO" id="GO:0110051">
    <property type="term" value="P:metabolite repair"/>
    <property type="evidence" value="ECO:0007669"/>
    <property type="project" value="TreeGrafter"/>
</dbReference>
<dbReference type="PROSITE" id="PS51383">
    <property type="entry name" value="YJEF_C_3"/>
    <property type="match status" value="1"/>
</dbReference>
<dbReference type="GO" id="GO:0052855">
    <property type="term" value="F:ADP-dependent NAD(P)H-hydrate dehydratase activity"/>
    <property type="evidence" value="ECO:0007669"/>
    <property type="project" value="UniProtKB-EC"/>
</dbReference>
<dbReference type="CDD" id="cd01171">
    <property type="entry name" value="YXKO-related"/>
    <property type="match status" value="1"/>
</dbReference>
<evidence type="ECO:0000256" key="12">
    <source>
        <dbReference type="ARBA" id="ARBA00048238"/>
    </source>
</evidence>
<dbReference type="EC" id="4.2.1.136" evidence="4"/>
<dbReference type="InterPro" id="IPR004443">
    <property type="entry name" value="YjeF_N_dom"/>
</dbReference>
<dbReference type="PROSITE" id="PS51385">
    <property type="entry name" value="YJEF_N"/>
    <property type="match status" value="1"/>
</dbReference>
<dbReference type="InterPro" id="IPR029056">
    <property type="entry name" value="Ribokinase-like"/>
</dbReference>
<evidence type="ECO:0000256" key="10">
    <source>
        <dbReference type="ARBA" id="ARBA00025153"/>
    </source>
</evidence>
<dbReference type="EMBL" id="UINC01003529">
    <property type="protein sequence ID" value="SVA07136.1"/>
    <property type="molecule type" value="Genomic_DNA"/>
</dbReference>
<evidence type="ECO:0000256" key="8">
    <source>
        <dbReference type="ARBA" id="ARBA00023027"/>
    </source>
</evidence>
<dbReference type="Pfam" id="PF01256">
    <property type="entry name" value="Carb_kinase"/>
    <property type="match status" value="1"/>
</dbReference>
<evidence type="ECO:0000259" key="15">
    <source>
        <dbReference type="PROSITE" id="PS51385"/>
    </source>
</evidence>
<dbReference type="AlphaFoldDB" id="A0A381ST21"/>
<dbReference type="SUPFAM" id="SSF53613">
    <property type="entry name" value="Ribokinase-like"/>
    <property type="match status" value="1"/>
</dbReference>
<dbReference type="InterPro" id="IPR000631">
    <property type="entry name" value="CARKD"/>
</dbReference>
<feature type="non-terminal residue" evidence="16">
    <location>
        <position position="1"/>
    </location>
</feature>
<evidence type="ECO:0000256" key="1">
    <source>
        <dbReference type="ARBA" id="ARBA00001958"/>
    </source>
</evidence>
<evidence type="ECO:0000256" key="7">
    <source>
        <dbReference type="ARBA" id="ARBA00022857"/>
    </source>
</evidence>
<dbReference type="GO" id="GO:0052856">
    <property type="term" value="F:NAD(P)HX epimerase activity"/>
    <property type="evidence" value="ECO:0007669"/>
    <property type="project" value="TreeGrafter"/>
</dbReference>
<keyword evidence="7" id="KW-0521">NADP</keyword>
<dbReference type="GO" id="GO:0005524">
    <property type="term" value="F:ATP binding"/>
    <property type="evidence" value="ECO:0007669"/>
    <property type="project" value="UniProtKB-KW"/>
</dbReference>
<dbReference type="Gene3D" id="3.40.50.10260">
    <property type="entry name" value="YjeF N-terminal domain"/>
    <property type="match status" value="1"/>
</dbReference>
<evidence type="ECO:0000256" key="11">
    <source>
        <dbReference type="ARBA" id="ARBA00032624"/>
    </source>
</evidence>
<organism evidence="16">
    <name type="scientific">marine metagenome</name>
    <dbReference type="NCBI Taxonomy" id="408172"/>
    <lineage>
        <taxon>unclassified sequences</taxon>
        <taxon>metagenomes</taxon>
        <taxon>ecological metagenomes</taxon>
    </lineage>
</organism>
<feature type="domain" description="YjeF C-terminal" evidence="14">
    <location>
        <begin position="75"/>
        <end position="357"/>
    </location>
</feature>
<dbReference type="InterPro" id="IPR036652">
    <property type="entry name" value="YjeF_N_dom_sf"/>
</dbReference>
<accession>A0A381ST21</accession>
<keyword evidence="6" id="KW-0067">ATP-binding</keyword>
<keyword evidence="5" id="KW-0547">Nucleotide-binding</keyword>
<dbReference type="PANTHER" id="PTHR12592">
    <property type="entry name" value="ATP-DEPENDENT (S)-NAD(P)H-HYDRATE DEHYDRATASE FAMILY MEMBER"/>
    <property type="match status" value="1"/>
</dbReference>
<dbReference type="SUPFAM" id="SSF64153">
    <property type="entry name" value="YjeF N-terminal domain-like"/>
    <property type="match status" value="1"/>
</dbReference>
<dbReference type="NCBIfam" id="TIGR00196">
    <property type="entry name" value="yjeF_cterm"/>
    <property type="match status" value="1"/>
</dbReference>
<comment type="catalytic activity">
    <reaction evidence="12">
        <text>(6S)-NADHX + ADP = AMP + phosphate + NADH + H(+)</text>
        <dbReference type="Rhea" id="RHEA:32223"/>
        <dbReference type="ChEBI" id="CHEBI:15378"/>
        <dbReference type="ChEBI" id="CHEBI:43474"/>
        <dbReference type="ChEBI" id="CHEBI:57945"/>
        <dbReference type="ChEBI" id="CHEBI:64074"/>
        <dbReference type="ChEBI" id="CHEBI:456215"/>
        <dbReference type="ChEBI" id="CHEBI:456216"/>
        <dbReference type="EC" id="4.2.1.136"/>
    </reaction>
</comment>
<name>A0A381ST21_9ZZZZ</name>
<dbReference type="Gene3D" id="3.40.1190.20">
    <property type="match status" value="1"/>
</dbReference>
<reference evidence="16" key="1">
    <citation type="submission" date="2018-05" db="EMBL/GenBank/DDBJ databases">
        <authorList>
            <person name="Lanie J.A."/>
            <person name="Ng W.-L."/>
            <person name="Kazmierczak K.M."/>
            <person name="Andrzejewski T.M."/>
            <person name="Davidsen T.M."/>
            <person name="Wayne K.J."/>
            <person name="Tettelin H."/>
            <person name="Glass J.I."/>
            <person name="Rusch D."/>
            <person name="Podicherti R."/>
            <person name="Tsui H.-C.T."/>
            <person name="Winkler M.E."/>
        </authorList>
    </citation>
    <scope>NUCLEOTIDE SEQUENCE</scope>
</reference>
<comment type="cofactor">
    <cofactor evidence="1">
        <name>K(+)</name>
        <dbReference type="ChEBI" id="CHEBI:29103"/>
    </cofactor>
</comment>
<evidence type="ECO:0000256" key="5">
    <source>
        <dbReference type="ARBA" id="ARBA00022741"/>
    </source>
</evidence>
<dbReference type="Pfam" id="PF03853">
    <property type="entry name" value="YjeF_N"/>
    <property type="match status" value="1"/>
</dbReference>
<evidence type="ECO:0000256" key="9">
    <source>
        <dbReference type="ARBA" id="ARBA00023239"/>
    </source>
</evidence>
<keyword evidence="8" id="KW-0520">NAD</keyword>
<evidence type="ECO:0000256" key="4">
    <source>
        <dbReference type="ARBA" id="ARBA00013129"/>
    </source>
</evidence>
<dbReference type="HAMAP" id="MF_01965">
    <property type="entry name" value="NADHX_dehydratase"/>
    <property type="match status" value="1"/>
</dbReference>
<comment type="similarity">
    <text evidence="3">In the C-terminal section; belongs to the NnrD/CARKD family.</text>
</comment>
<dbReference type="PANTHER" id="PTHR12592:SF0">
    <property type="entry name" value="ATP-DEPENDENT (S)-NAD(P)H-HYDRATE DEHYDRATASE"/>
    <property type="match status" value="1"/>
</dbReference>
<dbReference type="PROSITE" id="PS01050">
    <property type="entry name" value="YJEF_C_2"/>
    <property type="match status" value="1"/>
</dbReference>
<evidence type="ECO:0000256" key="13">
    <source>
        <dbReference type="ARBA" id="ARBA00049209"/>
    </source>
</evidence>